<dbReference type="EMBL" id="CDMY01000855">
    <property type="protein sequence ID" value="CEM35457.1"/>
    <property type="molecule type" value="Genomic_DNA"/>
</dbReference>
<keyword evidence="2" id="KW-1185">Reference proteome</keyword>
<protein>
    <submittedName>
        <fullName evidence="1">Uncharacterized protein</fullName>
    </submittedName>
</protein>
<sequence>MSVSTRTAKRANDAHTDCTRTPTCDQLDKSRFNNLFDSLPPDGRARSRLLSCRGPLSSGWLSAIPSSEQKALNNFQYRHAVAECLGIALLHATVSQKCICGGDVDKFDDHYFICNTGRERNLRHNNMRNLFVRILAEADVTSNIEVSLHSLGITPPDDNPNSQRMDIYSVIDGYDYLLDVTITHPCQPDDSPIPFTER</sequence>
<proteinExistence type="predicted"/>
<evidence type="ECO:0000313" key="2">
    <source>
        <dbReference type="Proteomes" id="UP000041254"/>
    </source>
</evidence>
<dbReference type="AlphaFoldDB" id="A0A0G4GXE1"/>
<dbReference type="VEuPathDB" id="CryptoDB:Vbra_3398"/>
<dbReference type="OrthoDB" id="422033at2759"/>
<accession>A0A0G4GXE1</accession>
<dbReference type="InParanoid" id="A0A0G4GXE1"/>
<reference evidence="1 2" key="1">
    <citation type="submission" date="2014-11" db="EMBL/GenBank/DDBJ databases">
        <authorList>
            <person name="Zhu J."/>
            <person name="Qi W."/>
            <person name="Song R."/>
        </authorList>
    </citation>
    <scope>NUCLEOTIDE SEQUENCE [LARGE SCALE GENOMIC DNA]</scope>
</reference>
<organism evidence="1 2">
    <name type="scientific">Vitrella brassicaformis (strain CCMP3155)</name>
    <dbReference type="NCBI Taxonomy" id="1169540"/>
    <lineage>
        <taxon>Eukaryota</taxon>
        <taxon>Sar</taxon>
        <taxon>Alveolata</taxon>
        <taxon>Colpodellida</taxon>
        <taxon>Vitrellaceae</taxon>
        <taxon>Vitrella</taxon>
    </lineage>
</organism>
<name>A0A0G4GXE1_VITBC</name>
<dbReference type="PhylomeDB" id="A0A0G4GXE1"/>
<dbReference type="Proteomes" id="UP000041254">
    <property type="component" value="Unassembled WGS sequence"/>
</dbReference>
<gene>
    <name evidence="1" type="ORF">Vbra_3398</name>
</gene>
<evidence type="ECO:0000313" key="1">
    <source>
        <dbReference type="EMBL" id="CEM35457.1"/>
    </source>
</evidence>